<reference evidence="2" key="1">
    <citation type="submission" date="2022-11" db="UniProtKB">
        <authorList>
            <consortium name="WormBaseParasite"/>
        </authorList>
    </citation>
    <scope>IDENTIFICATION</scope>
</reference>
<organism evidence="1 2">
    <name type="scientific">Romanomermis culicivorax</name>
    <name type="common">Nematode worm</name>
    <dbReference type="NCBI Taxonomy" id="13658"/>
    <lineage>
        <taxon>Eukaryota</taxon>
        <taxon>Metazoa</taxon>
        <taxon>Ecdysozoa</taxon>
        <taxon>Nematoda</taxon>
        <taxon>Enoplea</taxon>
        <taxon>Dorylaimia</taxon>
        <taxon>Mermithida</taxon>
        <taxon>Mermithoidea</taxon>
        <taxon>Mermithidae</taxon>
        <taxon>Romanomermis</taxon>
    </lineage>
</organism>
<accession>A0A915KSI6</accession>
<evidence type="ECO:0000313" key="1">
    <source>
        <dbReference type="Proteomes" id="UP000887565"/>
    </source>
</evidence>
<protein>
    <submittedName>
        <fullName evidence="2">Uncharacterized protein</fullName>
    </submittedName>
</protein>
<keyword evidence="1" id="KW-1185">Reference proteome</keyword>
<name>A0A915KSI6_ROMCU</name>
<evidence type="ECO:0000313" key="2">
    <source>
        <dbReference type="WBParaSite" id="nRc.2.0.1.t40608-RA"/>
    </source>
</evidence>
<dbReference type="Proteomes" id="UP000887565">
    <property type="component" value="Unplaced"/>
</dbReference>
<proteinExistence type="predicted"/>
<dbReference type="WBParaSite" id="nRc.2.0.1.t40608-RA">
    <property type="protein sequence ID" value="nRc.2.0.1.t40608-RA"/>
    <property type="gene ID" value="nRc.2.0.1.g40608"/>
</dbReference>
<sequence>MAKACPKLPGDRKIGGGNTLGGLVYMETYHDSKSAAGINRLTVEPRKMWPCLQFEKENTSWGNGGLGGDVTLTGAFWQLDRATIAR</sequence>
<dbReference type="AlphaFoldDB" id="A0A915KSI6"/>